<dbReference type="GeneID" id="20089004"/>
<dbReference type="InterPro" id="IPR017853">
    <property type="entry name" value="GH"/>
</dbReference>
<dbReference type="GO" id="GO:0005975">
    <property type="term" value="P:carbohydrate metabolic process"/>
    <property type="evidence" value="ECO:0007669"/>
    <property type="project" value="InterPro"/>
</dbReference>
<sequence length="69" mass="7769">MYVLGSIGGARFELLKITKYAAFVTTTMAWIDKFKLDGIDLDEENEVPAAKSSRTMRLLFKPMKSPPND</sequence>
<dbReference type="OrthoDB" id="76388at2759"/>
<reference evidence="1" key="1">
    <citation type="submission" date="2013-12" db="EMBL/GenBank/DDBJ databases">
        <title>The Genome Sequence of Aphanomyces invadans NJM9701.</title>
        <authorList>
            <consortium name="The Broad Institute Genomics Platform"/>
            <person name="Russ C."/>
            <person name="Tyler B."/>
            <person name="van West P."/>
            <person name="Dieguez-Uribeondo J."/>
            <person name="Young S.K."/>
            <person name="Zeng Q."/>
            <person name="Gargeya S."/>
            <person name="Fitzgerald M."/>
            <person name="Abouelleil A."/>
            <person name="Alvarado L."/>
            <person name="Chapman S.B."/>
            <person name="Gainer-Dewar J."/>
            <person name="Goldberg J."/>
            <person name="Griggs A."/>
            <person name="Gujja S."/>
            <person name="Hansen M."/>
            <person name="Howarth C."/>
            <person name="Imamovic A."/>
            <person name="Ireland A."/>
            <person name="Larimer J."/>
            <person name="McCowan C."/>
            <person name="Murphy C."/>
            <person name="Pearson M."/>
            <person name="Poon T.W."/>
            <person name="Priest M."/>
            <person name="Roberts A."/>
            <person name="Saif S."/>
            <person name="Shea T."/>
            <person name="Sykes S."/>
            <person name="Wortman J."/>
            <person name="Nusbaum C."/>
            <person name="Birren B."/>
        </authorList>
    </citation>
    <scope>NUCLEOTIDE SEQUENCE [LARGE SCALE GENOMIC DNA]</scope>
    <source>
        <strain evidence="1">NJM9701</strain>
    </source>
</reference>
<evidence type="ECO:0008006" key="2">
    <source>
        <dbReference type="Google" id="ProtNLM"/>
    </source>
</evidence>
<organism evidence="1">
    <name type="scientific">Aphanomyces invadans</name>
    <dbReference type="NCBI Taxonomy" id="157072"/>
    <lineage>
        <taxon>Eukaryota</taxon>
        <taxon>Sar</taxon>
        <taxon>Stramenopiles</taxon>
        <taxon>Oomycota</taxon>
        <taxon>Saprolegniomycetes</taxon>
        <taxon>Saprolegniales</taxon>
        <taxon>Verrucalvaceae</taxon>
        <taxon>Aphanomyces</taxon>
    </lineage>
</organism>
<name>A0A024TL14_9STRA</name>
<dbReference type="VEuPathDB" id="FungiDB:H310_11954"/>
<dbReference type="PROSITE" id="PS01095">
    <property type="entry name" value="GH18_1"/>
    <property type="match status" value="1"/>
</dbReference>
<dbReference type="InterPro" id="IPR001579">
    <property type="entry name" value="Glyco_hydro_18_chit_AS"/>
</dbReference>
<accession>A0A024TL14</accession>
<dbReference type="EMBL" id="KI913986">
    <property type="protein sequence ID" value="ETV94301.1"/>
    <property type="molecule type" value="Genomic_DNA"/>
</dbReference>
<dbReference type="GO" id="GO:0004553">
    <property type="term" value="F:hydrolase activity, hydrolyzing O-glycosyl compounds"/>
    <property type="evidence" value="ECO:0007669"/>
    <property type="project" value="InterPro"/>
</dbReference>
<protein>
    <recommendedName>
        <fullName evidence="2">GH18 domain-containing protein</fullName>
    </recommendedName>
</protein>
<dbReference type="RefSeq" id="XP_008877063.1">
    <property type="nucleotide sequence ID" value="XM_008878841.1"/>
</dbReference>
<dbReference type="SUPFAM" id="SSF51445">
    <property type="entry name" value="(Trans)glycosidases"/>
    <property type="match status" value="1"/>
</dbReference>
<dbReference type="AlphaFoldDB" id="A0A024TL14"/>
<dbReference type="Gene3D" id="3.20.20.80">
    <property type="entry name" value="Glycosidases"/>
    <property type="match status" value="1"/>
</dbReference>
<evidence type="ECO:0000313" key="1">
    <source>
        <dbReference type="EMBL" id="ETV94301.1"/>
    </source>
</evidence>
<proteinExistence type="predicted"/>
<gene>
    <name evidence="1" type="ORF">H310_11954</name>
</gene>